<reference evidence="3 4" key="1">
    <citation type="submission" date="2019-11" db="EMBL/GenBank/DDBJ databases">
        <title>Whole genome sequencing identifies a novel species of the genus Arsenicicoccus isolated from human blood.</title>
        <authorList>
            <person name="Jeong J.H."/>
            <person name="Kweon O.J."/>
            <person name="Kim H.R."/>
            <person name="Kim T.-H."/>
            <person name="Ha S.-M."/>
            <person name="Lee M.-K."/>
        </authorList>
    </citation>
    <scope>NUCLEOTIDE SEQUENCE [LARGE SCALE GENOMIC DNA]</scope>
    <source>
        <strain evidence="3 4">MKL-02</strain>
    </source>
</reference>
<protein>
    <submittedName>
        <fullName evidence="3">Uncharacterized protein</fullName>
    </submittedName>
</protein>
<dbReference type="Proteomes" id="UP000431092">
    <property type="component" value="Unassembled WGS sequence"/>
</dbReference>
<evidence type="ECO:0000259" key="2">
    <source>
        <dbReference type="Pfam" id="PF26572"/>
    </source>
</evidence>
<evidence type="ECO:0000313" key="3">
    <source>
        <dbReference type="EMBL" id="MTB71266.1"/>
    </source>
</evidence>
<dbReference type="AlphaFoldDB" id="A0A6I3IWL7"/>
<accession>A0A6I3IWL7</accession>
<gene>
    <name evidence="3" type="ORF">GGG17_04620</name>
</gene>
<dbReference type="InterPro" id="IPR058323">
    <property type="entry name" value="DUF8010"/>
</dbReference>
<comment type="caution">
    <text evidence="3">The sequence shown here is derived from an EMBL/GenBank/DDBJ whole genome shotgun (WGS) entry which is preliminary data.</text>
</comment>
<feature type="domain" description="DUF8185" evidence="2">
    <location>
        <begin position="110"/>
        <end position="210"/>
    </location>
</feature>
<name>A0A6I3IWL7_9MICO</name>
<keyword evidence="4" id="KW-1185">Reference proteome</keyword>
<sequence>MTGALVLAEAGTASDLRTYVARAAAADREGAMRLQVQGTVLAAYAAVLPGSGLTAEGLVLGLRTMRLAEPADLDVTVPLGALLDRFAHDQGTGVPVPPTEVRVPWAGQSPPRAGWVPIGRVTGAELHEAAQSGIADVARGAGTGSGGLAVAGLRHAVWARPVVAAEVEGLPSGMAFAAQVLGFVGEQPATVHRCGRWLRLSTPSGHVLAR</sequence>
<evidence type="ECO:0000259" key="1">
    <source>
        <dbReference type="Pfam" id="PF26035"/>
    </source>
</evidence>
<dbReference type="Pfam" id="PF26035">
    <property type="entry name" value="DUF8010"/>
    <property type="match status" value="1"/>
</dbReference>
<dbReference type="RefSeq" id="WP_289032337.1">
    <property type="nucleotide sequence ID" value="NZ_WLVL01000018.1"/>
</dbReference>
<dbReference type="EMBL" id="WLVL01000018">
    <property type="protein sequence ID" value="MTB71266.1"/>
    <property type="molecule type" value="Genomic_DNA"/>
</dbReference>
<proteinExistence type="predicted"/>
<organism evidence="3 4">
    <name type="scientific">Arsenicicoccus cauae</name>
    <dbReference type="NCBI Taxonomy" id="2663847"/>
    <lineage>
        <taxon>Bacteria</taxon>
        <taxon>Bacillati</taxon>
        <taxon>Actinomycetota</taxon>
        <taxon>Actinomycetes</taxon>
        <taxon>Micrococcales</taxon>
        <taxon>Intrasporangiaceae</taxon>
        <taxon>Arsenicicoccus</taxon>
    </lineage>
</organism>
<feature type="domain" description="DUF8010" evidence="1">
    <location>
        <begin position="3"/>
        <end position="107"/>
    </location>
</feature>
<dbReference type="Pfam" id="PF26572">
    <property type="entry name" value="DUF8185"/>
    <property type="match status" value="1"/>
</dbReference>
<evidence type="ECO:0000313" key="4">
    <source>
        <dbReference type="Proteomes" id="UP000431092"/>
    </source>
</evidence>
<dbReference type="InterPro" id="IPR058498">
    <property type="entry name" value="DUF8185"/>
</dbReference>